<dbReference type="Proteomes" id="UP000199025">
    <property type="component" value="Unassembled WGS sequence"/>
</dbReference>
<dbReference type="GO" id="GO:0004175">
    <property type="term" value="F:endopeptidase activity"/>
    <property type="evidence" value="ECO:0007669"/>
    <property type="project" value="UniProtKB-ARBA"/>
</dbReference>
<organism evidence="3 4">
    <name type="scientific">Amycolatopsis sacchari</name>
    <dbReference type="NCBI Taxonomy" id="115433"/>
    <lineage>
        <taxon>Bacteria</taxon>
        <taxon>Bacillati</taxon>
        <taxon>Actinomycetota</taxon>
        <taxon>Actinomycetes</taxon>
        <taxon>Pseudonocardiales</taxon>
        <taxon>Pseudonocardiaceae</taxon>
        <taxon>Amycolatopsis</taxon>
    </lineage>
</organism>
<feature type="domain" description="CAAX prenyl protease 2/Lysostaphin resistance protein A-like" evidence="2">
    <location>
        <begin position="122"/>
        <end position="221"/>
    </location>
</feature>
<gene>
    <name evidence="3" type="ORF">SAMN05421835_105211</name>
</gene>
<keyword evidence="1" id="KW-0472">Membrane</keyword>
<keyword evidence="1" id="KW-1133">Transmembrane helix</keyword>
<feature type="transmembrane region" description="Helical" evidence="1">
    <location>
        <begin position="89"/>
        <end position="112"/>
    </location>
</feature>
<evidence type="ECO:0000256" key="1">
    <source>
        <dbReference type="SAM" id="Phobius"/>
    </source>
</evidence>
<dbReference type="AlphaFoldDB" id="A0A1I3RAD5"/>
<dbReference type="EMBL" id="FORP01000005">
    <property type="protein sequence ID" value="SFJ43020.1"/>
    <property type="molecule type" value="Genomic_DNA"/>
</dbReference>
<feature type="transmembrane region" description="Helical" evidence="1">
    <location>
        <begin position="182"/>
        <end position="204"/>
    </location>
</feature>
<sequence length="292" mass="30383">MSTPRTANEGRTPPAWLHTWRLPVMVVALLVILVVAQQLTVLLSGTGLLGLVVGVAAAAATLFCYVRLTRFVERRPSVPELPRDRARPGLLWGSAIGTATFLVTLLIMLVFGGADFSGGDAWKFLATLGMMACVAVTEEVIFRGVLFRVVEGRFGSWAALGVSSVLFGALHLAGASEVSAGAMLWGAFSIVLQGGIMLGAAYLASRTLWFPIGLHFAWNAVEAALGTAVSGKSSDLGGLVQTTLTGPSALTGGSFGPEAGLAATAACLLLSALLLRSAKRHGRLVPATARQR</sequence>
<keyword evidence="1" id="KW-0812">Transmembrane</keyword>
<accession>A0A1I3RAD5</accession>
<dbReference type="STRING" id="115433.SAMN05421835_105211"/>
<feature type="transmembrane region" description="Helical" evidence="1">
    <location>
        <begin position="20"/>
        <end position="41"/>
    </location>
</feature>
<reference evidence="3 4" key="1">
    <citation type="submission" date="2016-10" db="EMBL/GenBank/DDBJ databases">
        <authorList>
            <person name="de Groot N.N."/>
        </authorList>
    </citation>
    <scope>NUCLEOTIDE SEQUENCE [LARGE SCALE GENOMIC DNA]</scope>
    <source>
        <strain evidence="3 4">DSM 44468</strain>
    </source>
</reference>
<feature type="transmembrane region" description="Helical" evidence="1">
    <location>
        <begin position="154"/>
        <end position="176"/>
    </location>
</feature>
<dbReference type="GO" id="GO:0080120">
    <property type="term" value="P:CAAX-box protein maturation"/>
    <property type="evidence" value="ECO:0007669"/>
    <property type="project" value="UniProtKB-ARBA"/>
</dbReference>
<name>A0A1I3RAD5_9PSEU</name>
<evidence type="ECO:0000313" key="3">
    <source>
        <dbReference type="EMBL" id="SFJ43020.1"/>
    </source>
</evidence>
<proteinExistence type="predicted"/>
<keyword evidence="4" id="KW-1185">Reference proteome</keyword>
<protein>
    <recommendedName>
        <fullName evidence="2">CAAX prenyl protease 2/Lysostaphin resistance protein A-like domain-containing protein</fullName>
    </recommendedName>
</protein>
<dbReference type="PANTHER" id="PTHR39430:SF1">
    <property type="entry name" value="PROTEASE"/>
    <property type="match status" value="1"/>
</dbReference>
<evidence type="ECO:0000313" key="4">
    <source>
        <dbReference type="Proteomes" id="UP000199025"/>
    </source>
</evidence>
<feature type="transmembrane region" description="Helical" evidence="1">
    <location>
        <begin position="124"/>
        <end position="142"/>
    </location>
</feature>
<dbReference type="Pfam" id="PF02517">
    <property type="entry name" value="Rce1-like"/>
    <property type="match status" value="1"/>
</dbReference>
<feature type="transmembrane region" description="Helical" evidence="1">
    <location>
        <begin position="216"/>
        <end position="234"/>
    </location>
</feature>
<feature type="transmembrane region" description="Helical" evidence="1">
    <location>
        <begin position="254"/>
        <end position="275"/>
    </location>
</feature>
<dbReference type="RefSeq" id="WP_245783006.1">
    <property type="nucleotide sequence ID" value="NZ_CBDQZW010000003.1"/>
</dbReference>
<dbReference type="InterPro" id="IPR003675">
    <property type="entry name" value="Rce1/LyrA-like_dom"/>
</dbReference>
<evidence type="ECO:0000259" key="2">
    <source>
        <dbReference type="Pfam" id="PF02517"/>
    </source>
</evidence>
<dbReference type="PANTHER" id="PTHR39430">
    <property type="entry name" value="MEMBRANE-ASSOCIATED PROTEASE-RELATED"/>
    <property type="match status" value="1"/>
</dbReference>
<feature type="transmembrane region" description="Helical" evidence="1">
    <location>
        <begin position="47"/>
        <end position="68"/>
    </location>
</feature>